<organism evidence="2 3">
    <name type="scientific">Patiria miniata</name>
    <name type="common">Bat star</name>
    <name type="synonym">Asterina miniata</name>
    <dbReference type="NCBI Taxonomy" id="46514"/>
    <lineage>
        <taxon>Eukaryota</taxon>
        <taxon>Metazoa</taxon>
        <taxon>Echinodermata</taxon>
        <taxon>Eleutherozoa</taxon>
        <taxon>Asterozoa</taxon>
        <taxon>Asteroidea</taxon>
        <taxon>Valvatacea</taxon>
        <taxon>Valvatida</taxon>
        <taxon>Asterinidae</taxon>
        <taxon>Patiria</taxon>
    </lineage>
</organism>
<reference evidence="2" key="1">
    <citation type="submission" date="2022-11" db="UniProtKB">
        <authorList>
            <consortium name="EnsemblMetazoa"/>
        </authorList>
    </citation>
    <scope>IDENTIFICATION</scope>
</reference>
<dbReference type="InterPro" id="IPR013216">
    <property type="entry name" value="Methyltransf_11"/>
</dbReference>
<evidence type="ECO:0000259" key="1">
    <source>
        <dbReference type="Pfam" id="PF08241"/>
    </source>
</evidence>
<dbReference type="PANTHER" id="PTHR43591:SF101">
    <property type="entry name" value="METHYLTRANSFERASE-LIKE PROTEIN 27"/>
    <property type="match status" value="1"/>
</dbReference>
<dbReference type="Proteomes" id="UP000887568">
    <property type="component" value="Unplaced"/>
</dbReference>
<name>A0A914B7X2_PATMI</name>
<sequence length="236" mass="27106">MAEVDLQRILTEIEKRRVRCRKQESAAPEESLQMMRDMYAEWINNDYDKDMEVLGFKSPFELAETISLFISDKNSRVLDCASGTGLLGLELKKRGYIRIDALDASKESLDYSRGKQVYTNYFCEYLGHNRLPIENGTYDAICMSAAFGNTHVRPDCFSELLRITKPGGYVIFNVRAENLILDECCKSGKLDDVIHKMAAKGKVEFLEKKRHVYMQCEQNGNTEYCYAFVLRVIGNK</sequence>
<dbReference type="OMA" id="EWINNDY"/>
<feature type="domain" description="Methyltransferase type 11" evidence="1">
    <location>
        <begin position="78"/>
        <end position="172"/>
    </location>
</feature>
<evidence type="ECO:0000313" key="3">
    <source>
        <dbReference type="Proteomes" id="UP000887568"/>
    </source>
</evidence>
<accession>A0A914B7X2</accession>
<protein>
    <recommendedName>
        <fullName evidence="1">Methyltransferase type 11 domain-containing protein</fullName>
    </recommendedName>
</protein>
<dbReference type="Gene3D" id="3.40.50.150">
    <property type="entry name" value="Vaccinia Virus protein VP39"/>
    <property type="match status" value="1"/>
</dbReference>
<dbReference type="GeneID" id="119740336"/>
<dbReference type="Pfam" id="PF08241">
    <property type="entry name" value="Methyltransf_11"/>
    <property type="match status" value="1"/>
</dbReference>
<dbReference type="AlphaFoldDB" id="A0A914B7X2"/>
<dbReference type="RefSeq" id="XP_038071527.1">
    <property type="nucleotide sequence ID" value="XM_038215599.1"/>
</dbReference>
<evidence type="ECO:0000313" key="2">
    <source>
        <dbReference type="EnsemblMetazoa" id="XP_038071527.1"/>
    </source>
</evidence>
<keyword evidence="3" id="KW-1185">Reference proteome</keyword>
<dbReference type="GO" id="GO:0008757">
    <property type="term" value="F:S-adenosylmethionine-dependent methyltransferase activity"/>
    <property type="evidence" value="ECO:0007669"/>
    <property type="project" value="InterPro"/>
</dbReference>
<dbReference type="SUPFAM" id="SSF53335">
    <property type="entry name" value="S-adenosyl-L-methionine-dependent methyltransferases"/>
    <property type="match status" value="1"/>
</dbReference>
<proteinExistence type="predicted"/>
<dbReference type="EnsemblMetazoa" id="XM_038215599.1">
    <property type="protein sequence ID" value="XP_038071527.1"/>
    <property type="gene ID" value="LOC119740336"/>
</dbReference>
<dbReference type="CDD" id="cd02440">
    <property type="entry name" value="AdoMet_MTases"/>
    <property type="match status" value="1"/>
</dbReference>
<dbReference type="PANTHER" id="PTHR43591">
    <property type="entry name" value="METHYLTRANSFERASE"/>
    <property type="match status" value="1"/>
</dbReference>
<dbReference type="InterPro" id="IPR029063">
    <property type="entry name" value="SAM-dependent_MTases_sf"/>
</dbReference>
<dbReference type="OrthoDB" id="10039245at2759"/>